<organism evidence="2 3">
    <name type="scientific">Armillaria gallica</name>
    <name type="common">Bulbous honey fungus</name>
    <name type="synonym">Armillaria bulbosa</name>
    <dbReference type="NCBI Taxonomy" id="47427"/>
    <lineage>
        <taxon>Eukaryota</taxon>
        <taxon>Fungi</taxon>
        <taxon>Dikarya</taxon>
        <taxon>Basidiomycota</taxon>
        <taxon>Agaricomycotina</taxon>
        <taxon>Agaricomycetes</taxon>
        <taxon>Agaricomycetidae</taxon>
        <taxon>Agaricales</taxon>
        <taxon>Marasmiineae</taxon>
        <taxon>Physalacriaceae</taxon>
        <taxon>Armillaria</taxon>
    </lineage>
</organism>
<dbReference type="AlphaFoldDB" id="A0A2H3CZ36"/>
<name>A0A2H3CZ36_ARMGA</name>
<feature type="region of interest" description="Disordered" evidence="1">
    <location>
        <begin position="1"/>
        <end position="29"/>
    </location>
</feature>
<gene>
    <name evidence="2" type="ORF">ARMGADRAFT_429493</name>
</gene>
<reference evidence="3" key="1">
    <citation type="journal article" date="2017" name="Nat. Ecol. Evol.">
        <title>Genome expansion and lineage-specific genetic innovations in the forest pathogenic fungi Armillaria.</title>
        <authorList>
            <person name="Sipos G."/>
            <person name="Prasanna A.N."/>
            <person name="Walter M.C."/>
            <person name="O'Connor E."/>
            <person name="Balint B."/>
            <person name="Krizsan K."/>
            <person name="Kiss B."/>
            <person name="Hess J."/>
            <person name="Varga T."/>
            <person name="Slot J."/>
            <person name="Riley R."/>
            <person name="Boka B."/>
            <person name="Rigling D."/>
            <person name="Barry K."/>
            <person name="Lee J."/>
            <person name="Mihaltcheva S."/>
            <person name="LaButti K."/>
            <person name="Lipzen A."/>
            <person name="Waldron R."/>
            <person name="Moloney N.M."/>
            <person name="Sperisen C."/>
            <person name="Kredics L."/>
            <person name="Vagvoelgyi C."/>
            <person name="Patrignani A."/>
            <person name="Fitzpatrick D."/>
            <person name="Nagy I."/>
            <person name="Doyle S."/>
            <person name="Anderson J.B."/>
            <person name="Grigoriev I.V."/>
            <person name="Gueldener U."/>
            <person name="Muensterkoetter M."/>
            <person name="Nagy L.G."/>
        </authorList>
    </citation>
    <scope>NUCLEOTIDE SEQUENCE [LARGE SCALE GENOMIC DNA]</scope>
    <source>
        <strain evidence="3">Ar21-2</strain>
    </source>
</reference>
<evidence type="ECO:0000313" key="2">
    <source>
        <dbReference type="EMBL" id="PBK88319.1"/>
    </source>
</evidence>
<proteinExistence type="predicted"/>
<dbReference type="EMBL" id="KZ293673">
    <property type="protein sequence ID" value="PBK88319.1"/>
    <property type="molecule type" value="Genomic_DNA"/>
</dbReference>
<accession>A0A2H3CZ36</accession>
<evidence type="ECO:0000313" key="3">
    <source>
        <dbReference type="Proteomes" id="UP000217790"/>
    </source>
</evidence>
<dbReference type="Proteomes" id="UP000217790">
    <property type="component" value="Unassembled WGS sequence"/>
</dbReference>
<evidence type="ECO:0000256" key="1">
    <source>
        <dbReference type="SAM" id="MobiDB-lite"/>
    </source>
</evidence>
<protein>
    <submittedName>
        <fullName evidence="2">Uncharacterized protein</fullName>
    </submittedName>
</protein>
<dbReference type="InParanoid" id="A0A2H3CZ36"/>
<sequence>MTSPFPIAPTRAQRPSSDRHGSCQRQVRRMPRNLSYPLFKPCRKRIRPILTQTSFCLRRTQKGEKNSPSS</sequence>
<keyword evidence="3" id="KW-1185">Reference proteome</keyword>